<keyword evidence="2" id="KW-0472">Membrane</keyword>
<protein>
    <submittedName>
        <fullName evidence="3">Uncharacterized protein</fullName>
    </submittedName>
</protein>
<dbReference type="EMBL" id="UZAF01022906">
    <property type="protein sequence ID" value="VDO87685.1"/>
    <property type="molecule type" value="Genomic_DNA"/>
</dbReference>
<feature type="region of interest" description="Disordered" evidence="1">
    <location>
        <begin position="51"/>
        <end position="73"/>
    </location>
</feature>
<evidence type="ECO:0000256" key="2">
    <source>
        <dbReference type="SAM" id="Phobius"/>
    </source>
</evidence>
<dbReference type="Proteomes" id="UP000268014">
    <property type="component" value="Unassembled WGS sequence"/>
</dbReference>
<name>A0A3P8CTI6_HAEPC</name>
<dbReference type="AlphaFoldDB" id="A0A3P8CTI6"/>
<reference evidence="3 4" key="1">
    <citation type="submission" date="2018-11" db="EMBL/GenBank/DDBJ databases">
        <authorList>
            <consortium name="Pathogen Informatics"/>
        </authorList>
    </citation>
    <scope>NUCLEOTIDE SEQUENCE [LARGE SCALE GENOMIC DNA]</scope>
    <source>
        <strain evidence="3 4">MHpl1</strain>
    </source>
</reference>
<gene>
    <name evidence="3" type="ORF">HPLM_LOCUS21066</name>
</gene>
<keyword evidence="4" id="KW-1185">Reference proteome</keyword>
<feature type="region of interest" description="Disordered" evidence="1">
    <location>
        <begin position="1"/>
        <end position="24"/>
    </location>
</feature>
<feature type="transmembrane region" description="Helical" evidence="2">
    <location>
        <begin position="141"/>
        <end position="162"/>
    </location>
</feature>
<keyword evidence="2" id="KW-1133">Transmembrane helix</keyword>
<keyword evidence="2" id="KW-0812">Transmembrane</keyword>
<organism evidence="3 4">
    <name type="scientific">Haemonchus placei</name>
    <name type="common">Barber's pole worm</name>
    <dbReference type="NCBI Taxonomy" id="6290"/>
    <lineage>
        <taxon>Eukaryota</taxon>
        <taxon>Metazoa</taxon>
        <taxon>Ecdysozoa</taxon>
        <taxon>Nematoda</taxon>
        <taxon>Chromadorea</taxon>
        <taxon>Rhabditida</taxon>
        <taxon>Rhabditina</taxon>
        <taxon>Rhabditomorpha</taxon>
        <taxon>Strongyloidea</taxon>
        <taxon>Trichostrongylidae</taxon>
        <taxon>Haemonchus</taxon>
    </lineage>
</organism>
<proteinExistence type="predicted"/>
<evidence type="ECO:0000313" key="3">
    <source>
        <dbReference type="EMBL" id="VDO87685.1"/>
    </source>
</evidence>
<accession>A0A3P8CTI6</accession>
<evidence type="ECO:0000313" key="4">
    <source>
        <dbReference type="Proteomes" id="UP000268014"/>
    </source>
</evidence>
<sequence>MLPSGSFSYPQQPQSASTDTEVKSTTPLAILSSAEEVICDCRKSVVISEANDDDDEDVLPPPEEHYSEQPLEEETDGKVRHFLLVIDLCYEDKQMRHFIYTPVFMAYFSSWVSKEILNLHFFLNSRSIDVLTSFIFFRTHYYLTFFLFDFFLHSCTIAWLYFTLALSVYQPRFLEVFKGYF</sequence>
<evidence type="ECO:0000256" key="1">
    <source>
        <dbReference type="SAM" id="MobiDB-lite"/>
    </source>
</evidence>